<evidence type="ECO:0000313" key="2">
    <source>
        <dbReference type="Proteomes" id="UP000322234"/>
    </source>
</evidence>
<accession>A0A6B0QQ26</accession>
<keyword evidence="2" id="KW-1185">Reference proteome</keyword>
<organism evidence="1 2">
    <name type="scientific">Bos mutus</name>
    <name type="common">wild yak</name>
    <dbReference type="NCBI Taxonomy" id="72004"/>
    <lineage>
        <taxon>Eukaryota</taxon>
        <taxon>Metazoa</taxon>
        <taxon>Chordata</taxon>
        <taxon>Craniata</taxon>
        <taxon>Vertebrata</taxon>
        <taxon>Euteleostomi</taxon>
        <taxon>Mammalia</taxon>
        <taxon>Eutheria</taxon>
        <taxon>Laurasiatheria</taxon>
        <taxon>Artiodactyla</taxon>
        <taxon>Ruminantia</taxon>
        <taxon>Pecora</taxon>
        <taxon>Bovidae</taxon>
        <taxon>Bovinae</taxon>
        <taxon>Bos</taxon>
    </lineage>
</organism>
<name>A0A6B0QQ26_9CETA</name>
<proteinExistence type="predicted"/>
<comment type="caution">
    <text evidence="1">The sequence shown here is derived from an EMBL/GenBank/DDBJ whole genome shotgun (WGS) entry which is preliminary data.</text>
</comment>
<sequence>MESDPQRSQWSKPPAGLCQDYETQSEVLLPLALERKGSPDFFVTENKKPIWETGARLHELCDNANNSYGAVFTALMNCCQILIGTYPRERLF</sequence>
<protein>
    <submittedName>
        <fullName evidence="1">Uncharacterized protein</fullName>
    </submittedName>
</protein>
<dbReference type="Proteomes" id="UP000322234">
    <property type="component" value="Unassembled WGS sequence"/>
</dbReference>
<dbReference type="AlphaFoldDB" id="A0A6B0QQ26"/>
<reference evidence="1" key="1">
    <citation type="submission" date="2019-10" db="EMBL/GenBank/DDBJ databases">
        <title>The sequence and de novo assembly of the wild yak genome.</title>
        <authorList>
            <person name="Liu Y."/>
        </authorList>
    </citation>
    <scope>NUCLEOTIDE SEQUENCE [LARGE SCALE GENOMIC DNA]</scope>
    <source>
        <strain evidence="1">WY2019</strain>
    </source>
</reference>
<evidence type="ECO:0000313" key="1">
    <source>
        <dbReference type="EMBL" id="MXQ79749.1"/>
    </source>
</evidence>
<gene>
    <name evidence="1" type="ORF">E5288_WYG007203</name>
</gene>
<dbReference type="EMBL" id="VBQZ03000002">
    <property type="protein sequence ID" value="MXQ79749.1"/>
    <property type="molecule type" value="Genomic_DNA"/>
</dbReference>